<dbReference type="CDD" id="cd00751">
    <property type="entry name" value="thiolase"/>
    <property type="match status" value="1"/>
</dbReference>
<feature type="domain" description="Thiolase C-terminal" evidence="5">
    <location>
        <begin position="270"/>
        <end position="390"/>
    </location>
</feature>
<proteinExistence type="inferred from homology"/>
<dbReference type="InterPro" id="IPR002155">
    <property type="entry name" value="Thiolase"/>
</dbReference>
<evidence type="ECO:0000259" key="4">
    <source>
        <dbReference type="Pfam" id="PF00108"/>
    </source>
</evidence>
<comment type="caution">
    <text evidence="6">The sequence shown here is derived from an EMBL/GenBank/DDBJ whole genome shotgun (WGS) entry which is preliminary data.</text>
</comment>
<dbReference type="InterPro" id="IPR020616">
    <property type="entry name" value="Thiolase_N"/>
</dbReference>
<dbReference type="InterPro" id="IPR020613">
    <property type="entry name" value="Thiolase_CS"/>
</dbReference>
<dbReference type="EC" id="2.3.1.9" evidence="6"/>
<organism evidence="6">
    <name type="scientific">invertebrate metagenome</name>
    <dbReference type="NCBI Taxonomy" id="1711999"/>
    <lineage>
        <taxon>unclassified sequences</taxon>
        <taxon>metagenomes</taxon>
        <taxon>organismal metagenomes</taxon>
    </lineage>
</organism>
<dbReference type="FunFam" id="3.40.47.10:FF:000010">
    <property type="entry name" value="Acetyl-CoA acetyltransferase (Thiolase)"/>
    <property type="match status" value="1"/>
</dbReference>
<dbReference type="InterPro" id="IPR020615">
    <property type="entry name" value="Thiolase_acyl_enz_int_AS"/>
</dbReference>
<dbReference type="EMBL" id="NSIT01000057">
    <property type="protein sequence ID" value="PJE79619.1"/>
    <property type="molecule type" value="Genomic_DNA"/>
</dbReference>
<dbReference type="PROSITE" id="PS00098">
    <property type="entry name" value="THIOLASE_1"/>
    <property type="match status" value="1"/>
</dbReference>
<dbReference type="Pfam" id="PF00108">
    <property type="entry name" value="Thiolase_N"/>
    <property type="match status" value="1"/>
</dbReference>
<dbReference type="Gene3D" id="3.40.47.10">
    <property type="match status" value="2"/>
</dbReference>
<evidence type="ECO:0000256" key="3">
    <source>
        <dbReference type="ARBA" id="ARBA00023315"/>
    </source>
</evidence>
<dbReference type="NCBIfam" id="TIGR01930">
    <property type="entry name" value="AcCoA-C-Actrans"/>
    <property type="match status" value="1"/>
</dbReference>
<gene>
    <name evidence="6" type="primary">thlA</name>
    <name evidence="6" type="ORF">CI610_01398</name>
</gene>
<protein>
    <submittedName>
        <fullName evidence="6">Acetyl-CoA acetyltransferase</fullName>
        <ecNumber evidence="6">2.3.1.9</ecNumber>
    </submittedName>
</protein>
<evidence type="ECO:0000256" key="1">
    <source>
        <dbReference type="ARBA" id="ARBA00010982"/>
    </source>
</evidence>
<dbReference type="InterPro" id="IPR020610">
    <property type="entry name" value="Thiolase_AS"/>
</dbReference>
<accession>A0A2H9T8V1</accession>
<dbReference type="InterPro" id="IPR020617">
    <property type="entry name" value="Thiolase_C"/>
</dbReference>
<comment type="similarity">
    <text evidence="1">Belongs to the thiolase-like superfamily. Thiolase family.</text>
</comment>
<dbReference type="PIRSF" id="PIRSF000429">
    <property type="entry name" value="Ac-CoA_Ac_transf"/>
    <property type="match status" value="1"/>
</dbReference>
<evidence type="ECO:0000259" key="5">
    <source>
        <dbReference type="Pfam" id="PF02803"/>
    </source>
</evidence>
<keyword evidence="2 6" id="KW-0808">Transferase</keyword>
<dbReference type="PROSITE" id="PS00099">
    <property type="entry name" value="THIOLASE_3"/>
    <property type="match status" value="1"/>
</dbReference>
<dbReference type="Pfam" id="PF02803">
    <property type="entry name" value="Thiolase_C"/>
    <property type="match status" value="1"/>
</dbReference>
<dbReference type="GO" id="GO:0003985">
    <property type="term" value="F:acetyl-CoA C-acetyltransferase activity"/>
    <property type="evidence" value="ECO:0007669"/>
    <property type="project" value="UniProtKB-EC"/>
</dbReference>
<dbReference type="PANTHER" id="PTHR18919">
    <property type="entry name" value="ACETYL-COA C-ACYLTRANSFERASE"/>
    <property type="match status" value="1"/>
</dbReference>
<feature type="domain" description="Thiolase N-terminal" evidence="4">
    <location>
        <begin position="4"/>
        <end position="260"/>
    </location>
</feature>
<reference evidence="6" key="1">
    <citation type="journal article" date="2017" name="Appl. Environ. Microbiol.">
        <title>Molecular characterization of an Endozoicomonas-like organism causing infection in king scallop Pecten maximus L.</title>
        <authorList>
            <person name="Cano I."/>
            <person name="van Aerle R."/>
            <person name="Ross S."/>
            <person name="Verner-Jeffreys D.W."/>
            <person name="Paley R.K."/>
            <person name="Rimmer G."/>
            <person name="Ryder D."/>
            <person name="Hooper P."/>
            <person name="Stone D."/>
            <person name="Feist S.W."/>
        </authorList>
    </citation>
    <scope>NUCLEOTIDE SEQUENCE</scope>
</reference>
<evidence type="ECO:0000256" key="2">
    <source>
        <dbReference type="ARBA" id="ARBA00022679"/>
    </source>
</evidence>
<evidence type="ECO:0000313" key="6">
    <source>
        <dbReference type="EMBL" id="PJE79619.1"/>
    </source>
</evidence>
<dbReference type="InterPro" id="IPR016039">
    <property type="entry name" value="Thiolase-like"/>
</dbReference>
<sequence length="391" mass="41186">MKDIAIISAGRTAIGEFGGGLAPLSAVELGTACAKEVIRRANVTGDIVDDVILGNVLNAGCGQNVARQIQLDAGIPCEKTAMTINKVCGSGLQAIALGAQAIMTGDKEVVLAGGVESMSNAGYVMPRARWGMRMGNSEIVDTMVSDGLMDAFNDIHMGVTAENLAEKYELTRQMQDQFSADSQQKTESAQKTGRFVEEIIPITVHHRKKTIEITEDEHPRHGTTIETLARLRPAFKEGGTVTAGNASGINDGAAMVLLMSCEKAESMGLRPMAVIRSWASAGVDPVTMGFGPVPATQKALEKSGLNISDLDLIECNEAFAAQSLSVIKALDLPMDITNVNGGAIALGHPIGASGARILVTLLYEMVRRQSQYGLATLCIGGGMGMSMVIKH</sequence>
<name>A0A2H9T8V1_9ZZZZ</name>
<dbReference type="AlphaFoldDB" id="A0A2H9T8V1"/>
<keyword evidence="3 6" id="KW-0012">Acyltransferase</keyword>
<dbReference type="PANTHER" id="PTHR18919:SF107">
    <property type="entry name" value="ACETYL-COA ACETYLTRANSFERASE, CYTOSOLIC"/>
    <property type="match status" value="1"/>
</dbReference>
<dbReference type="SUPFAM" id="SSF53901">
    <property type="entry name" value="Thiolase-like"/>
    <property type="match status" value="2"/>
</dbReference>
<dbReference type="PROSITE" id="PS00737">
    <property type="entry name" value="THIOLASE_2"/>
    <property type="match status" value="1"/>
</dbReference>